<keyword evidence="5 6" id="KW-0472">Membrane</keyword>
<comment type="subcellular location">
    <subcellularLocation>
        <location evidence="1">Cell membrane</location>
        <topology evidence="1">Multi-pass membrane protein</topology>
    </subcellularLocation>
</comment>
<feature type="transmembrane region" description="Helical" evidence="6">
    <location>
        <begin position="283"/>
        <end position="312"/>
    </location>
</feature>
<feature type="transmembrane region" description="Helical" evidence="6">
    <location>
        <begin position="372"/>
        <end position="390"/>
    </location>
</feature>
<dbReference type="EMBL" id="JAGIOO010000001">
    <property type="protein sequence ID" value="MBP2473214.1"/>
    <property type="molecule type" value="Genomic_DNA"/>
</dbReference>
<keyword evidence="2" id="KW-1003">Cell membrane</keyword>
<evidence type="ECO:0000256" key="6">
    <source>
        <dbReference type="SAM" id="Phobius"/>
    </source>
</evidence>
<dbReference type="RefSeq" id="WP_209706713.1">
    <property type="nucleotide sequence ID" value="NZ_JAGIOO010000001.1"/>
</dbReference>
<evidence type="ECO:0000256" key="5">
    <source>
        <dbReference type="ARBA" id="ARBA00023136"/>
    </source>
</evidence>
<comment type="caution">
    <text evidence="7">The sequence shown here is derived from an EMBL/GenBank/DDBJ whole genome shotgun (WGS) entry which is preliminary data.</text>
</comment>
<evidence type="ECO:0000256" key="2">
    <source>
        <dbReference type="ARBA" id="ARBA00022475"/>
    </source>
</evidence>
<feature type="transmembrane region" description="Helical" evidence="6">
    <location>
        <begin position="48"/>
        <end position="73"/>
    </location>
</feature>
<organism evidence="7 8">
    <name type="scientific">Crossiella equi</name>
    <dbReference type="NCBI Taxonomy" id="130796"/>
    <lineage>
        <taxon>Bacteria</taxon>
        <taxon>Bacillati</taxon>
        <taxon>Actinomycetota</taxon>
        <taxon>Actinomycetes</taxon>
        <taxon>Pseudonocardiales</taxon>
        <taxon>Pseudonocardiaceae</taxon>
        <taxon>Crossiella</taxon>
    </lineage>
</organism>
<dbReference type="InterPro" id="IPR036259">
    <property type="entry name" value="MFS_trans_sf"/>
</dbReference>
<dbReference type="SUPFAM" id="SSF103473">
    <property type="entry name" value="MFS general substrate transporter"/>
    <property type="match status" value="1"/>
</dbReference>
<evidence type="ECO:0000313" key="7">
    <source>
        <dbReference type="EMBL" id="MBP2473214.1"/>
    </source>
</evidence>
<feature type="transmembrane region" description="Helical" evidence="6">
    <location>
        <begin position="80"/>
        <end position="98"/>
    </location>
</feature>
<name>A0ABS5AAJ6_9PSEU</name>
<gene>
    <name evidence="7" type="ORF">JOF53_002086</name>
</gene>
<dbReference type="Pfam" id="PF07690">
    <property type="entry name" value="MFS_1"/>
    <property type="match status" value="2"/>
</dbReference>
<evidence type="ECO:0000256" key="1">
    <source>
        <dbReference type="ARBA" id="ARBA00004651"/>
    </source>
</evidence>
<keyword evidence="3 6" id="KW-0812">Transmembrane</keyword>
<dbReference type="PANTHER" id="PTHR23513">
    <property type="entry name" value="INTEGRAL MEMBRANE EFFLUX PROTEIN-RELATED"/>
    <property type="match status" value="1"/>
</dbReference>
<accession>A0ABS5AAJ6</accession>
<feature type="transmembrane region" description="Helical" evidence="6">
    <location>
        <begin position="221"/>
        <end position="240"/>
    </location>
</feature>
<keyword evidence="4 6" id="KW-1133">Transmembrane helix</keyword>
<evidence type="ECO:0000256" key="3">
    <source>
        <dbReference type="ARBA" id="ARBA00022692"/>
    </source>
</evidence>
<dbReference type="PANTHER" id="PTHR23513:SF11">
    <property type="entry name" value="STAPHYLOFERRIN A TRANSPORTER"/>
    <property type="match status" value="1"/>
</dbReference>
<feature type="transmembrane region" description="Helical" evidence="6">
    <location>
        <begin position="172"/>
        <end position="190"/>
    </location>
</feature>
<dbReference type="Gene3D" id="1.20.1250.20">
    <property type="entry name" value="MFS general substrate transporter like domains"/>
    <property type="match status" value="2"/>
</dbReference>
<feature type="transmembrane region" description="Helical" evidence="6">
    <location>
        <begin position="252"/>
        <end position="271"/>
    </location>
</feature>
<sequence length="404" mass="41232">MSRQGGFSAAFGIAEFRALWLAELQSVIGDQLAKVALSLLVFQRTQSALLTAGTYALTMIPQLVAGPLLSWLADRYPRRAVMIVTALAQAVLVGLMAVPGMPLWLVAGLLVLVQFAQAPFAAAQAATIPVVLRGEAYQAGQALRQISTNTAMLLGLAGGGAAVGLLGPHTALALDALTFALAALLVWVGVRARPAAWERPAPGAPRSSGVLLVWRDRRLRALLGLSWLAGIAVVPEGLAAPLAAEYGAGPAAVGWLLAVDPAAYALSTFLLARWTSTETRLRLLGVCAVGSVAALLGFAGVGLAGALVLLAVSGALAAYQVTAAAEFMASVPDQDRGSAYGVARTGLRVAQGLGVVAGGVTTEVVGHPSTTVTLAGAVGLVLAVPAALAWRRALQEGPVRPSWA</sequence>
<evidence type="ECO:0000256" key="4">
    <source>
        <dbReference type="ARBA" id="ARBA00022989"/>
    </source>
</evidence>
<dbReference type="Proteomes" id="UP001519363">
    <property type="component" value="Unassembled WGS sequence"/>
</dbReference>
<feature type="transmembrane region" description="Helical" evidence="6">
    <location>
        <begin position="104"/>
        <end position="125"/>
    </location>
</feature>
<dbReference type="InterPro" id="IPR011701">
    <property type="entry name" value="MFS"/>
</dbReference>
<proteinExistence type="predicted"/>
<reference evidence="7 8" key="1">
    <citation type="submission" date="2021-03" db="EMBL/GenBank/DDBJ databases">
        <title>Sequencing the genomes of 1000 actinobacteria strains.</title>
        <authorList>
            <person name="Klenk H.-P."/>
        </authorList>
    </citation>
    <scope>NUCLEOTIDE SEQUENCE [LARGE SCALE GENOMIC DNA]</scope>
    <source>
        <strain evidence="7 8">DSM 44580</strain>
    </source>
</reference>
<keyword evidence="8" id="KW-1185">Reference proteome</keyword>
<protein>
    <submittedName>
        <fullName evidence="7">MFS family arabinose efflux permease</fullName>
    </submittedName>
</protein>
<evidence type="ECO:0000313" key="8">
    <source>
        <dbReference type="Proteomes" id="UP001519363"/>
    </source>
</evidence>
<feature type="transmembrane region" description="Helical" evidence="6">
    <location>
        <begin position="146"/>
        <end position="166"/>
    </location>
</feature>